<gene>
    <name evidence="1" type="ORF">CDAR_574651</name>
</gene>
<protein>
    <submittedName>
        <fullName evidence="1">Uncharacterized protein</fullName>
    </submittedName>
</protein>
<keyword evidence="2" id="KW-1185">Reference proteome</keyword>
<proteinExistence type="predicted"/>
<name>A0AAV4QIU6_9ARAC</name>
<evidence type="ECO:0000313" key="1">
    <source>
        <dbReference type="EMBL" id="GIY07985.1"/>
    </source>
</evidence>
<evidence type="ECO:0000313" key="2">
    <source>
        <dbReference type="Proteomes" id="UP001054837"/>
    </source>
</evidence>
<reference evidence="1 2" key="1">
    <citation type="submission" date="2021-06" db="EMBL/GenBank/DDBJ databases">
        <title>Caerostris darwini draft genome.</title>
        <authorList>
            <person name="Kono N."/>
            <person name="Arakawa K."/>
        </authorList>
    </citation>
    <scope>NUCLEOTIDE SEQUENCE [LARGE SCALE GENOMIC DNA]</scope>
</reference>
<accession>A0AAV4QIU6</accession>
<dbReference type="Proteomes" id="UP001054837">
    <property type="component" value="Unassembled WGS sequence"/>
</dbReference>
<dbReference type="AlphaFoldDB" id="A0AAV4QIU6"/>
<comment type="caution">
    <text evidence="1">The sequence shown here is derived from an EMBL/GenBank/DDBJ whole genome shotgun (WGS) entry which is preliminary data.</text>
</comment>
<sequence>MNREAMSFVMWQQHFYRLTTITTTQETLKPHQGTISRGVIESERAAFGTGLMFYVVIGNVGTISYPWNICHYLNGGFAFRKVGY</sequence>
<organism evidence="1 2">
    <name type="scientific">Caerostris darwini</name>
    <dbReference type="NCBI Taxonomy" id="1538125"/>
    <lineage>
        <taxon>Eukaryota</taxon>
        <taxon>Metazoa</taxon>
        <taxon>Ecdysozoa</taxon>
        <taxon>Arthropoda</taxon>
        <taxon>Chelicerata</taxon>
        <taxon>Arachnida</taxon>
        <taxon>Araneae</taxon>
        <taxon>Araneomorphae</taxon>
        <taxon>Entelegynae</taxon>
        <taxon>Araneoidea</taxon>
        <taxon>Araneidae</taxon>
        <taxon>Caerostris</taxon>
    </lineage>
</organism>
<dbReference type="EMBL" id="BPLQ01004428">
    <property type="protein sequence ID" value="GIY07985.1"/>
    <property type="molecule type" value="Genomic_DNA"/>
</dbReference>